<evidence type="ECO:0000256" key="5">
    <source>
        <dbReference type="SAM" id="Phobius"/>
    </source>
</evidence>
<dbReference type="Gene3D" id="1.10.600.10">
    <property type="entry name" value="Farnesyl Diphosphate Synthase"/>
    <property type="match status" value="1"/>
</dbReference>
<dbReference type="GO" id="GO:0046165">
    <property type="term" value="P:alcohol biosynthetic process"/>
    <property type="evidence" value="ECO:0007669"/>
    <property type="project" value="UniProtKB-ARBA"/>
</dbReference>
<feature type="transmembrane region" description="Helical" evidence="5">
    <location>
        <begin position="12"/>
        <end position="29"/>
    </location>
</feature>
<dbReference type="GO" id="GO:0008299">
    <property type="term" value="P:isoprenoid biosynthetic process"/>
    <property type="evidence" value="ECO:0007669"/>
    <property type="project" value="InterPro"/>
</dbReference>
<dbReference type="GO" id="GO:0004659">
    <property type="term" value="F:prenyltransferase activity"/>
    <property type="evidence" value="ECO:0007669"/>
    <property type="project" value="InterPro"/>
</dbReference>
<sequence length="355" mass="39585">MAQTLLLQDGFGAANAVVLASVFGLGYLANHLFARSRRRVISVPQQEAAAASSAIQQYGYARKHLEGVSSKESQNLPGCPYEYILQIYGRHHFAPFVKMFKPSLKTEDPDKYALILDIMDAVHFCLILVDDICDDSFKRKNKPTAHLLYGSGETANRAYFVLTQVINRSMREQPVLGVELLKALEQILEGQDLSLVWRRDGLKAFNYHSEDRIRAYKRMAGLKTGTLFVLLGRLVNDGGDQLDDLLSRFGWYAQLQNDCKNIYSNEYSLNKGAVAEDLRNGELSYPVVVALNDKRASEQMKRAFENPTSLDIEKALTGLESTSVKKACLAALKEAGEGLDKLVAVWGRREQISAA</sequence>
<dbReference type="PANTHER" id="PTHR12001:SF72">
    <property type="entry name" value="THIJ_PFPI FAMILY PROTEIN (AFU_ORTHOLOGUE AFUA_3G01210)-RELATED"/>
    <property type="match status" value="1"/>
</dbReference>
<comment type="caution">
    <text evidence="6">The sequence shown here is derived from an EMBL/GenBank/DDBJ whole genome shotgun (WGS) entry which is preliminary data.</text>
</comment>
<dbReference type="GO" id="GO:0046872">
    <property type="term" value="F:metal ion binding"/>
    <property type="evidence" value="ECO:0007669"/>
    <property type="project" value="UniProtKB-KW"/>
</dbReference>
<dbReference type="STRING" id="1081109.A0A166UTK7"/>
<protein>
    <submittedName>
        <fullName evidence="6">Prenyl transferase</fullName>
    </submittedName>
</protein>
<dbReference type="PANTHER" id="PTHR12001">
    <property type="entry name" value="GERANYLGERANYL PYROPHOSPHATE SYNTHASE"/>
    <property type="match status" value="1"/>
</dbReference>
<comment type="similarity">
    <text evidence="4">Belongs to the FPP/GGPP synthase family.</text>
</comment>
<dbReference type="InterPro" id="IPR000092">
    <property type="entry name" value="Polyprenyl_synt"/>
</dbReference>
<dbReference type="AlphaFoldDB" id="A0A166UTK7"/>
<evidence type="ECO:0000256" key="2">
    <source>
        <dbReference type="ARBA" id="ARBA00022723"/>
    </source>
</evidence>
<dbReference type="InterPro" id="IPR008949">
    <property type="entry name" value="Isoprenoid_synthase_dom_sf"/>
</dbReference>
<reference evidence="6 7" key="1">
    <citation type="journal article" date="2016" name="Genome Biol. Evol.">
        <title>Divergent and convergent evolution of fungal pathogenicity.</title>
        <authorList>
            <person name="Shang Y."/>
            <person name="Xiao G."/>
            <person name="Zheng P."/>
            <person name="Cen K."/>
            <person name="Zhan S."/>
            <person name="Wang C."/>
        </authorList>
    </citation>
    <scope>NUCLEOTIDE SEQUENCE [LARGE SCALE GENOMIC DNA]</scope>
    <source>
        <strain evidence="6 7">RCEF 2490</strain>
    </source>
</reference>
<gene>
    <name evidence="6" type="ORF">AAL_00407</name>
</gene>
<accession>A0A166UTK7</accession>
<dbReference type="Proteomes" id="UP000078544">
    <property type="component" value="Unassembled WGS sequence"/>
</dbReference>
<dbReference type="SUPFAM" id="SSF48576">
    <property type="entry name" value="Terpenoid synthases"/>
    <property type="match status" value="1"/>
</dbReference>
<proteinExistence type="inferred from homology"/>
<keyword evidence="5" id="KW-0812">Transmembrane</keyword>
<evidence type="ECO:0000256" key="4">
    <source>
        <dbReference type="RuleBase" id="RU004466"/>
    </source>
</evidence>
<name>A0A166UTK7_9HYPO</name>
<dbReference type="Pfam" id="PF00348">
    <property type="entry name" value="polyprenyl_synt"/>
    <property type="match status" value="1"/>
</dbReference>
<dbReference type="OrthoDB" id="6921389at2759"/>
<evidence type="ECO:0000313" key="6">
    <source>
        <dbReference type="EMBL" id="OAA32942.1"/>
    </source>
</evidence>
<evidence type="ECO:0000256" key="3">
    <source>
        <dbReference type="ARBA" id="ARBA00022842"/>
    </source>
</evidence>
<evidence type="ECO:0000256" key="1">
    <source>
        <dbReference type="ARBA" id="ARBA00022679"/>
    </source>
</evidence>
<keyword evidence="2" id="KW-0479">Metal-binding</keyword>
<organism evidence="6 7">
    <name type="scientific">Moelleriella libera RCEF 2490</name>
    <dbReference type="NCBI Taxonomy" id="1081109"/>
    <lineage>
        <taxon>Eukaryota</taxon>
        <taxon>Fungi</taxon>
        <taxon>Dikarya</taxon>
        <taxon>Ascomycota</taxon>
        <taxon>Pezizomycotina</taxon>
        <taxon>Sordariomycetes</taxon>
        <taxon>Hypocreomycetidae</taxon>
        <taxon>Hypocreales</taxon>
        <taxon>Clavicipitaceae</taxon>
        <taxon>Moelleriella</taxon>
    </lineage>
</organism>
<keyword evidence="7" id="KW-1185">Reference proteome</keyword>
<keyword evidence="5" id="KW-0472">Membrane</keyword>
<dbReference type="GO" id="GO:0043386">
    <property type="term" value="P:mycotoxin biosynthetic process"/>
    <property type="evidence" value="ECO:0007669"/>
    <property type="project" value="UniProtKB-ARBA"/>
</dbReference>
<evidence type="ECO:0000313" key="7">
    <source>
        <dbReference type="Proteomes" id="UP000078544"/>
    </source>
</evidence>
<dbReference type="EMBL" id="AZGY01000001">
    <property type="protein sequence ID" value="OAA32942.1"/>
    <property type="molecule type" value="Genomic_DNA"/>
</dbReference>
<keyword evidence="3" id="KW-0460">Magnesium</keyword>
<dbReference type="CDD" id="cd00867">
    <property type="entry name" value="Trans_IPPS"/>
    <property type="match status" value="1"/>
</dbReference>
<keyword evidence="5" id="KW-1133">Transmembrane helix</keyword>
<keyword evidence="1 4" id="KW-0808">Transferase</keyword>